<evidence type="ECO:0000259" key="1">
    <source>
        <dbReference type="Pfam" id="PF01636"/>
    </source>
</evidence>
<dbReference type="EMBL" id="AVPF01000011">
    <property type="protein sequence ID" value="KGX89884.1"/>
    <property type="molecule type" value="Genomic_DNA"/>
</dbReference>
<organism evidence="2 3">
    <name type="scientific">Pontibacillus marinus BH030004 = DSM 16465</name>
    <dbReference type="NCBI Taxonomy" id="1385511"/>
    <lineage>
        <taxon>Bacteria</taxon>
        <taxon>Bacillati</taxon>
        <taxon>Bacillota</taxon>
        <taxon>Bacilli</taxon>
        <taxon>Bacillales</taxon>
        <taxon>Bacillaceae</taxon>
        <taxon>Pontibacillus</taxon>
    </lineage>
</organism>
<dbReference type="eggNOG" id="COG3173">
    <property type="taxonomic scope" value="Bacteria"/>
</dbReference>
<dbReference type="SUPFAM" id="SSF56112">
    <property type="entry name" value="Protein kinase-like (PK-like)"/>
    <property type="match status" value="1"/>
</dbReference>
<keyword evidence="3" id="KW-1185">Reference proteome</keyword>
<dbReference type="AlphaFoldDB" id="A0A0A5GCX4"/>
<name>A0A0A5GCX4_9BACI</name>
<sequence length="309" mass="36666">MQGVRSILKEMPSFQNIKEASYIDKGFSHDEKWIIKTDEGSRLFIKICDEKVEEHKGEEFHYMRHLYEKGIPLPEPKQFERLPHHKKCVQVFDYVTGHDAEVALPLLHETTQYEVGVHAGKVLRDIHQLQKENPSGTWEEYRWAKYERYANALKEMKGDIPHTFSMDAITTFIQEHKHLLKNRPVVFMHDDYHPGNLMLEDGQFKAVIDFDRFEWGDPYHDFYKMALFTRNLSIPFAIGQLHGYFDGEPPMEFWHLYAVYVAMIFNSDIVWSMRVGGSQPEQSHKRLTQMLEDHEGFTRYIPTWYENSF</sequence>
<reference evidence="2 3" key="1">
    <citation type="submission" date="2013-08" db="EMBL/GenBank/DDBJ databases">
        <authorList>
            <person name="Huang J."/>
            <person name="Wang G."/>
        </authorList>
    </citation>
    <scope>NUCLEOTIDE SEQUENCE [LARGE SCALE GENOMIC DNA]</scope>
    <source>
        <strain evidence="2 3">BH030004</strain>
    </source>
</reference>
<dbReference type="PANTHER" id="PTHR41283:SF1">
    <property type="entry name" value="AMINOGLYCOSIDE PHOSPHOTRANSFERASE DOMAIN-CONTAINING PROTEIN"/>
    <property type="match status" value="1"/>
</dbReference>
<dbReference type="GO" id="GO:0016740">
    <property type="term" value="F:transferase activity"/>
    <property type="evidence" value="ECO:0007669"/>
    <property type="project" value="UniProtKB-KW"/>
</dbReference>
<dbReference type="Proteomes" id="UP000030403">
    <property type="component" value="Unassembled WGS sequence"/>
</dbReference>
<dbReference type="RefSeq" id="WP_027446411.1">
    <property type="nucleotide sequence ID" value="NZ_AULJ01000034.1"/>
</dbReference>
<dbReference type="Gene3D" id="3.90.1200.10">
    <property type="match status" value="1"/>
</dbReference>
<evidence type="ECO:0000313" key="2">
    <source>
        <dbReference type="EMBL" id="KGX89884.1"/>
    </source>
</evidence>
<dbReference type="InterPro" id="IPR002575">
    <property type="entry name" value="Aminoglycoside_PTrfase"/>
</dbReference>
<evidence type="ECO:0000313" key="3">
    <source>
        <dbReference type="Proteomes" id="UP000030403"/>
    </source>
</evidence>
<accession>A0A0A5GCX4</accession>
<dbReference type="STRING" id="1385511.GCA_000425225_02748"/>
<keyword evidence="2" id="KW-0808">Transferase</keyword>
<feature type="domain" description="Aminoglycoside phosphotransferase" evidence="1">
    <location>
        <begin position="22"/>
        <end position="254"/>
    </location>
</feature>
<comment type="caution">
    <text evidence="2">The sequence shown here is derived from an EMBL/GenBank/DDBJ whole genome shotgun (WGS) entry which is preliminary data.</text>
</comment>
<dbReference type="PANTHER" id="PTHR41283">
    <property type="entry name" value="AMINOGLYCOSIDE PHOSPHOTRANSFERASE"/>
    <property type="match status" value="1"/>
</dbReference>
<proteinExistence type="predicted"/>
<protein>
    <submittedName>
        <fullName evidence="2">Aminoglycoside phosphotransferase</fullName>
    </submittedName>
</protein>
<dbReference type="InterPro" id="IPR011009">
    <property type="entry name" value="Kinase-like_dom_sf"/>
</dbReference>
<dbReference type="Pfam" id="PF01636">
    <property type="entry name" value="APH"/>
    <property type="match status" value="1"/>
</dbReference>
<gene>
    <name evidence="2" type="ORF">N783_03245</name>
</gene>